<gene>
    <name evidence="1" type="ORF">SDC9_205821</name>
</gene>
<name>A0A645J4Q5_9ZZZZ</name>
<evidence type="ECO:0000313" key="1">
    <source>
        <dbReference type="EMBL" id="MPN58120.1"/>
    </source>
</evidence>
<organism evidence="1">
    <name type="scientific">bioreactor metagenome</name>
    <dbReference type="NCBI Taxonomy" id="1076179"/>
    <lineage>
        <taxon>unclassified sequences</taxon>
        <taxon>metagenomes</taxon>
        <taxon>ecological metagenomes</taxon>
    </lineage>
</organism>
<reference evidence="1" key="1">
    <citation type="submission" date="2019-08" db="EMBL/GenBank/DDBJ databases">
        <authorList>
            <person name="Kucharzyk K."/>
            <person name="Murdoch R.W."/>
            <person name="Higgins S."/>
            <person name="Loffler F."/>
        </authorList>
    </citation>
    <scope>NUCLEOTIDE SEQUENCE</scope>
</reference>
<protein>
    <recommendedName>
        <fullName evidence="2">Wadjet protein JetD C-terminal domain-containing protein</fullName>
    </recommendedName>
</protein>
<dbReference type="EMBL" id="VSSQ01130472">
    <property type="protein sequence ID" value="MPN58120.1"/>
    <property type="molecule type" value="Genomic_DNA"/>
</dbReference>
<proteinExistence type="predicted"/>
<evidence type="ECO:0008006" key="2">
    <source>
        <dbReference type="Google" id="ProtNLM"/>
    </source>
</evidence>
<sequence length="95" mass="11371">MYLGDIDYEGIVIYESFYKYFSNKYNVKPFVNGYIKMIDKVEVLDFELPLTKDGQNRNIQDIFFANFNLAYKSRIHNILEDNLYIPQEILNIKDL</sequence>
<comment type="caution">
    <text evidence="1">The sequence shown here is derived from an EMBL/GenBank/DDBJ whole genome shotgun (WGS) entry which is preliminary data.</text>
</comment>
<accession>A0A645J4Q5</accession>
<dbReference type="AlphaFoldDB" id="A0A645J4Q5"/>